<dbReference type="GO" id="GO:0016491">
    <property type="term" value="F:oxidoreductase activity"/>
    <property type="evidence" value="ECO:0007669"/>
    <property type="project" value="InterPro"/>
</dbReference>
<dbReference type="EMBL" id="BARS01026102">
    <property type="protein sequence ID" value="GAG11772.1"/>
    <property type="molecule type" value="Genomic_DNA"/>
</dbReference>
<sequence length="266" mass="30038">LADEMENKYTTLGGKISFNSKVKKIIVENNKATGITLENEKDFHSDIVISAADGRFTIFDALEGKYVNKKITDLYNNQDPHKIFYSGILISLGIAKTFKNALPLLRFQLDPPLNLPDGTNIEYIQYNLFNYDPTLAPEGKTSLTLLLPTTKYEYWKDLRDNNKDQYKKEKISVAEKVIEVLDTHIEGLKENVEVIDIATPATFNRYTNNWNGSVQGWMPPADFMNVKSLSKELPGLKNFYMIGQWVTPGGGLPPALLDGRNVTQII</sequence>
<dbReference type="SUPFAM" id="SSF51905">
    <property type="entry name" value="FAD/NAD(P)-binding domain"/>
    <property type="match status" value="1"/>
</dbReference>
<dbReference type="PANTHER" id="PTHR43734">
    <property type="entry name" value="PHYTOENE DESATURASE"/>
    <property type="match status" value="1"/>
</dbReference>
<proteinExistence type="predicted"/>
<protein>
    <recommendedName>
        <fullName evidence="1">Amine oxidase domain-containing protein</fullName>
    </recommendedName>
</protein>
<evidence type="ECO:0000259" key="1">
    <source>
        <dbReference type="Pfam" id="PF01593"/>
    </source>
</evidence>
<accession>X0VKP2</accession>
<dbReference type="Pfam" id="PF01593">
    <property type="entry name" value="Amino_oxidase"/>
    <property type="match status" value="1"/>
</dbReference>
<name>X0VKP2_9ZZZZ</name>
<feature type="domain" description="Amine oxidase" evidence="1">
    <location>
        <begin position="2"/>
        <end position="263"/>
    </location>
</feature>
<dbReference type="PANTHER" id="PTHR43734:SF1">
    <property type="entry name" value="PHYTOENE DESATURASE"/>
    <property type="match status" value="1"/>
</dbReference>
<gene>
    <name evidence="2" type="ORF">S01H1_41176</name>
</gene>
<evidence type="ECO:0000313" key="2">
    <source>
        <dbReference type="EMBL" id="GAG11772.1"/>
    </source>
</evidence>
<dbReference type="AlphaFoldDB" id="X0VKP2"/>
<dbReference type="InterPro" id="IPR036188">
    <property type="entry name" value="FAD/NAD-bd_sf"/>
</dbReference>
<reference evidence="2" key="1">
    <citation type="journal article" date="2014" name="Front. Microbiol.">
        <title>High frequency of phylogenetically diverse reductive dehalogenase-homologous genes in deep subseafloor sedimentary metagenomes.</title>
        <authorList>
            <person name="Kawai M."/>
            <person name="Futagami T."/>
            <person name="Toyoda A."/>
            <person name="Takaki Y."/>
            <person name="Nishi S."/>
            <person name="Hori S."/>
            <person name="Arai W."/>
            <person name="Tsubouchi T."/>
            <person name="Morono Y."/>
            <person name="Uchiyama I."/>
            <person name="Ito T."/>
            <person name="Fujiyama A."/>
            <person name="Inagaki F."/>
            <person name="Takami H."/>
        </authorList>
    </citation>
    <scope>NUCLEOTIDE SEQUENCE</scope>
    <source>
        <strain evidence="2">Expedition CK06-06</strain>
    </source>
</reference>
<dbReference type="Gene3D" id="3.50.50.60">
    <property type="entry name" value="FAD/NAD(P)-binding domain"/>
    <property type="match status" value="1"/>
</dbReference>
<feature type="non-terminal residue" evidence="2">
    <location>
        <position position="266"/>
    </location>
</feature>
<feature type="non-terminal residue" evidence="2">
    <location>
        <position position="1"/>
    </location>
</feature>
<comment type="caution">
    <text evidence="2">The sequence shown here is derived from an EMBL/GenBank/DDBJ whole genome shotgun (WGS) entry which is preliminary data.</text>
</comment>
<organism evidence="2">
    <name type="scientific">marine sediment metagenome</name>
    <dbReference type="NCBI Taxonomy" id="412755"/>
    <lineage>
        <taxon>unclassified sequences</taxon>
        <taxon>metagenomes</taxon>
        <taxon>ecological metagenomes</taxon>
    </lineage>
</organism>
<dbReference type="InterPro" id="IPR002937">
    <property type="entry name" value="Amino_oxidase"/>
</dbReference>